<evidence type="ECO:0000313" key="2">
    <source>
        <dbReference type="Proteomes" id="UP000078237"/>
    </source>
</evidence>
<dbReference type="OrthoDB" id="2320332at2759"/>
<dbReference type="SUPFAM" id="SSF55961">
    <property type="entry name" value="Bet v1-like"/>
    <property type="match status" value="1"/>
</dbReference>
<accession>A0A175WII7</accession>
<dbReference type="InterPro" id="IPR023393">
    <property type="entry name" value="START-like_dom_sf"/>
</dbReference>
<gene>
    <name evidence="1" type="ORF">MMYC01_200281</name>
</gene>
<protein>
    <submittedName>
        <fullName evidence="1">Uncharacterized protein</fullName>
    </submittedName>
</protein>
<dbReference type="VEuPathDB" id="FungiDB:MMYC01_200281"/>
<dbReference type="InterPro" id="IPR015075">
    <property type="entry name" value="AtaL"/>
</dbReference>
<dbReference type="STRING" id="100816.A0A175WII7"/>
<dbReference type="Gene3D" id="3.30.530.20">
    <property type="match status" value="1"/>
</dbReference>
<dbReference type="Pfam" id="PF08982">
    <property type="entry name" value="AtaL"/>
    <property type="match status" value="1"/>
</dbReference>
<organism evidence="1 2">
    <name type="scientific">Madurella mycetomatis</name>
    <dbReference type="NCBI Taxonomy" id="100816"/>
    <lineage>
        <taxon>Eukaryota</taxon>
        <taxon>Fungi</taxon>
        <taxon>Dikarya</taxon>
        <taxon>Ascomycota</taxon>
        <taxon>Pezizomycotina</taxon>
        <taxon>Sordariomycetes</taxon>
        <taxon>Sordariomycetidae</taxon>
        <taxon>Sordariales</taxon>
        <taxon>Sordariales incertae sedis</taxon>
        <taxon>Madurella</taxon>
    </lineage>
</organism>
<evidence type="ECO:0000313" key="1">
    <source>
        <dbReference type="EMBL" id="KXX83231.1"/>
    </source>
</evidence>
<dbReference type="Proteomes" id="UP000078237">
    <property type="component" value="Unassembled WGS sequence"/>
</dbReference>
<dbReference type="AlphaFoldDB" id="A0A175WII7"/>
<name>A0A175WII7_9PEZI</name>
<dbReference type="EMBL" id="LCTW02000002">
    <property type="protein sequence ID" value="KXX83231.1"/>
    <property type="molecule type" value="Genomic_DNA"/>
</dbReference>
<proteinExistence type="predicted"/>
<sequence length="179" mass="19554">MPAPRLNVNVSYAEPVNRPGDEPVLTFDDVWQGIVDGAHNPPSMASYVASCEILSESEDKLKFRRKLILANGAVHTGAGEAIIQDVIVRPKMNVEAKTVDTGAATTFGVTLGTGEPQDPERPDIYLVTAYELWMDGVEEGTKEAEDVRVNYRALARGATIDGVKTFRRWKVEGKIGNKP</sequence>
<reference evidence="1 2" key="1">
    <citation type="journal article" date="2016" name="Genome Announc.">
        <title>Genome Sequence of Madurella mycetomatis mm55, Isolated from a Human Mycetoma Case in Sudan.</title>
        <authorList>
            <person name="Smit S."/>
            <person name="Derks M.F."/>
            <person name="Bervoets S."/>
            <person name="Fahal A."/>
            <person name="van Leeuwen W."/>
            <person name="van Belkum A."/>
            <person name="van de Sande W.W."/>
        </authorList>
    </citation>
    <scope>NUCLEOTIDE SEQUENCE [LARGE SCALE GENOMIC DNA]</scope>
    <source>
        <strain evidence="2">mm55</strain>
    </source>
</reference>
<comment type="caution">
    <text evidence="1">The sequence shown here is derived from an EMBL/GenBank/DDBJ whole genome shotgun (WGS) entry which is preliminary data.</text>
</comment>
<keyword evidence="2" id="KW-1185">Reference proteome</keyword>